<protein>
    <recommendedName>
        <fullName evidence="3">Pyridine nucleotide-disulfide oxidoreductase domain-containing protein 2</fullName>
    </recommendedName>
</protein>
<evidence type="ECO:0000256" key="3">
    <source>
        <dbReference type="ARBA" id="ARBA00040298"/>
    </source>
</evidence>
<dbReference type="PANTHER" id="PTHR10668:SF105">
    <property type="entry name" value="DEHYDROGENASE-RELATED"/>
    <property type="match status" value="1"/>
</dbReference>
<evidence type="ECO:0000259" key="4">
    <source>
        <dbReference type="Pfam" id="PF01593"/>
    </source>
</evidence>
<comment type="caution">
    <text evidence="5">The sequence shown here is derived from an EMBL/GenBank/DDBJ whole genome shotgun (WGS) entry which is preliminary data.</text>
</comment>
<dbReference type="Gene3D" id="3.50.50.60">
    <property type="entry name" value="FAD/NAD(P)-binding domain"/>
    <property type="match status" value="1"/>
</dbReference>
<gene>
    <name evidence="5" type="ORF">GR170_18895</name>
</gene>
<proteinExistence type="predicted"/>
<dbReference type="AlphaFoldDB" id="A0A6L7G939"/>
<organism evidence="5 6">
    <name type="scientific">Pseudooceanicola albus</name>
    <dbReference type="NCBI Taxonomy" id="2692189"/>
    <lineage>
        <taxon>Bacteria</taxon>
        <taxon>Pseudomonadati</taxon>
        <taxon>Pseudomonadota</taxon>
        <taxon>Alphaproteobacteria</taxon>
        <taxon>Rhodobacterales</taxon>
        <taxon>Paracoccaceae</taxon>
        <taxon>Pseudooceanicola</taxon>
    </lineage>
</organism>
<evidence type="ECO:0000256" key="2">
    <source>
        <dbReference type="ARBA" id="ARBA00038825"/>
    </source>
</evidence>
<feature type="domain" description="Amine oxidase" evidence="4">
    <location>
        <begin position="14"/>
        <end position="419"/>
    </location>
</feature>
<sequence>MSERIVVIGSGINGLVAAADLAANGKHVLVLERGPTPGGAVRTEALTLPGFRHDVAAMNLSAFAASDFLKRHGAVMARNGLDLVRVDRPFAQALEPGDHVGISTSLDETLASFESRADRTAWREMLSDYPDRAGLLRQLFTAPVSAPALAKLGLASWRRLGRRGTQDLAKFLFSSPRAWVEERFEDPRLRTTLAAAGLNMDFAPDISGGAALPYLEGMGGQKDGMVIGRGGADTVTRALVAMIEDHGSEVRCNAEVSAIRHSHGRVSAVVVNGEEIEAGHVLANLAPRHLARLTGGTGNPRYDRGLARYAHAPGTMMIHLALDGAVPWQAGALKRFASVTIGRSMDDSALAYQQARAGLLPERPVVVVGQPSVFDPTRAPEGKQVLWVQVRMVPALVKGDAAKQITGTDWSEIADAYADRVLDLIEEQAPGLRGLILGQKVVSPLDLEAGNPNLVGGDQAGGSAHLNQNFAMRPVPGYASGRTPVKGLHLVGAACWPGAGTGAASGFLTAQRV</sequence>
<keyword evidence="6" id="KW-1185">Reference proteome</keyword>
<dbReference type="RefSeq" id="WP_160896028.1">
    <property type="nucleotide sequence ID" value="NZ_WUMU01000022.1"/>
</dbReference>
<dbReference type="PANTHER" id="PTHR10668">
    <property type="entry name" value="PHYTOENE DEHYDROGENASE"/>
    <property type="match status" value="1"/>
</dbReference>
<evidence type="ECO:0000313" key="6">
    <source>
        <dbReference type="Proteomes" id="UP000477911"/>
    </source>
</evidence>
<dbReference type="SUPFAM" id="SSF51905">
    <property type="entry name" value="FAD/NAD(P)-binding domain"/>
    <property type="match status" value="1"/>
</dbReference>
<dbReference type="InterPro" id="IPR036188">
    <property type="entry name" value="FAD/NAD-bd_sf"/>
</dbReference>
<name>A0A6L7G939_9RHOB</name>
<dbReference type="InterPro" id="IPR002937">
    <property type="entry name" value="Amino_oxidase"/>
</dbReference>
<reference evidence="5 6" key="1">
    <citation type="submission" date="2019-12" db="EMBL/GenBank/DDBJ databases">
        <authorList>
            <person name="Li M."/>
        </authorList>
    </citation>
    <scope>NUCLEOTIDE SEQUENCE [LARGE SCALE GENOMIC DNA]</scope>
    <source>
        <strain evidence="5 6">GBMRC 2024</strain>
    </source>
</reference>
<evidence type="ECO:0000256" key="1">
    <source>
        <dbReference type="ARBA" id="ARBA00037217"/>
    </source>
</evidence>
<dbReference type="Pfam" id="PF01593">
    <property type="entry name" value="Amino_oxidase"/>
    <property type="match status" value="1"/>
</dbReference>
<dbReference type="Proteomes" id="UP000477911">
    <property type="component" value="Unassembled WGS sequence"/>
</dbReference>
<comment type="subunit">
    <text evidence="2">Interacts with COX5B; this interaction may contribute to localize PYROXD2 to the inner face of the inner mitochondrial membrane.</text>
</comment>
<accession>A0A6L7G939</accession>
<comment type="function">
    <text evidence="1">Probable oxidoreductase that may play a role as regulator of mitochondrial function.</text>
</comment>
<evidence type="ECO:0000313" key="5">
    <source>
        <dbReference type="EMBL" id="MXN19906.1"/>
    </source>
</evidence>
<dbReference type="Gene3D" id="3.90.660.50">
    <property type="match status" value="1"/>
</dbReference>
<dbReference type="EMBL" id="WUMU01000022">
    <property type="protein sequence ID" value="MXN19906.1"/>
    <property type="molecule type" value="Genomic_DNA"/>
</dbReference>
<dbReference type="GO" id="GO:0016491">
    <property type="term" value="F:oxidoreductase activity"/>
    <property type="evidence" value="ECO:0007669"/>
    <property type="project" value="InterPro"/>
</dbReference>